<proteinExistence type="predicted"/>
<evidence type="ECO:0000313" key="1">
    <source>
        <dbReference type="EMBL" id="ADU86028.1"/>
    </source>
</evidence>
<evidence type="ECO:0008006" key="2">
    <source>
        <dbReference type="Google" id="ProtNLM"/>
    </source>
</evidence>
<reference evidence="1" key="1">
    <citation type="journal article" date="2011" name="J. Am. Chem. Soc.">
        <title>Characterization of tiacumicin B biosynthetic gene cluster affording diversified tiacumicin analogues and revealing a tailoring dihalogenase.</title>
        <authorList>
            <person name="Xiao Y."/>
            <person name="Li S."/>
            <person name="Niu S."/>
            <person name="Ma L."/>
            <person name="Zhang G."/>
            <person name="Zhang H."/>
            <person name="Zhang G."/>
            <person name="Ju J."/>
            <person name="Zhang C."/>
        </authorList>
    </citation>
    <scope>NUCLEOTIDE SEQUENCE</scope>
    <source>
        <strain evidence="1">NRRL 18085</strain>
    </source>
</reference>
<accession>E9LIL8</accession>
<name>E9LIL8_9ACTN</name>
<dbReference type="AlphaFoldDB" id="E9LIL8"/>
<protein>
    <recommendedName>
        <fullName evidence="2">Leucine-rich repeat domain-containing protein</fullName>
    </recommendedName>
</protein>
<feature type="non-terminal residue" evidence="1">
    <location>
        <position position="1"/>
    </location>
</feature>
<dbReference type="EMBL" id="HQ011923">
    <property type="protein sequence ID" value="ADU86028.1"/>
    <property type="molecule type" value="Genomic_DNA"/>
</dbReference>
<sequence>RRWDILVPESARSAYRSGRSDVLGDFGAGLVQVSTNVGRLDLTGDVVPGEGPVRWSALDAFPSCSSLTWSGEDRGLVDALAGRPIVDTLSWSAAPSVADLSGTALSDLRLSGPAIDCVKLPCTLQRLTLDAAGMPQTVVAPDRARFQLTIDNAGPGLWLPDGLDRVTELDLVCDRTVSVAGLRRLPQLRSLRVRWQNPPGELADADTLAAIDQLAVIELINAYGLRPDTLPHLPNLRDLHVDGLRKATATALKEQHRRSGVRLVLRGAKTDVWLAANLDNPFRDWAEGNIRAATAACKVYADALRAIDAATAVPPLQTLRVMVQRFNALDAKYLIIDTIRREQIADAYAALAERAGLSVDEAMEQFDEERDF</sequence>
<organism evidence="1">
    <name type="scientific">Dactylosporangium aurantiacum subsp. hamdenensis</name>
    <dbReference type="NCBI Taxonomy" id="703577"/>
    <lineage>
        <taxon>Bacteria</taxon>
        <taxon>Bacillati</taxon>
        <taxon>Actinomycetota</taxon>
        <taxon>Actinomycetes</taxon>
        <taxon>Micromonosporales</taxon>
        <taxon>Micromonosporaceae</taxon>
        <taxon>Dactylosporangium</taxon>
    </lineage>
</organism>